<proteinExistence type="predicted"/>
<evidence type="ECO:0000313" key="1">
    <source>
        <dbReference type="EMBL" id="JAE32427.1"/>
    </source>
</evidence>
<dbReference type="AlphaFoldDB" id="A0A0A9H6Q1"/>
<dbReference type="EMBL" id="GBRH01165469">
    <property type="protein sequence ID" value="JAE32427.1"/>
    <property type="molecule type" value="Transcribed_RNA"/>
</dbReference>
<organism evidence="1">
    <name type="scientific">Arundo donax</name>
    <name type="common">Giant reed</name>
    <name type="synonym">Donax arundinaceus</name>
    <dbReference type="NCBI Taxonomy" id="35708"/>
    <lineage>
        <taxon>Eukaryota</taxon>
        <taxon>Viridiplantae</taxon>
        <taxon>Streptophyta</taxon>
        <taxon>Embryophyta</taxon>
        <taxon>Tracheophyta</taxon>
        <taxon>Spermatophyta</taxon>
        <taxon>Magnoliopsida</taxon>
        <taxon>Liliopsida</taxon>
        <taxon>Poales</taxon>
        <taxon>Poaceae</taxon>
        <taxon>PACMAD clade</taxon>
        <taxon>Arundinoideae</taxon>
        <taxon>Arundineae</taxon>
        <taxon>Arundo</taxon>
    </lineage>
</organism>
<accession>A0A0A9H6Q1</accession>
<protein>
    <submittedName>
        <fullName evidence="1">Uncharacterized protein</fullName>
    </submittedName>
</protein>
<name>A0A0A9H6Q1_ARUDO</name>
<reference evidence="1" key="2">
    <citation type="journal article" date="2015" name="Data Brief">
        <title>Shoot transcriptome of the giant reed, Arundo donax.</title>
        <authorList>
            <person name="Barrero R.A."/>
            <person name="Guerrero F.D."/>
            <person name="Moolhuijzen P."/>
            <person name="Goolsby J.A."/>
            <person name="Tidwell J."/>
            <person name="Bellgard S.E."/>
            <person name="Bellgard M.I."/>
        </authorList>
    </citation>
    <scope>NUCLEOTIDE SEQUENCE</scope>
    <source>
        <tissue evidence="1">Shoot tissue taken approximately 20 cm above the soil surface</tissue>
    </source>
</reference>
<sequence length="41" mass="4793">MFHSSPINTLICCLRLSGFFLHSYTLYTAPPMIENDTRWNT</sequence>
<reference evidence="1" key="1">
    <citation type="submission" date="2014-09" db="EMBL/GenBank/DDBJ databases">
        <authorList>
            <person name="Magalhaes I.L.F."/>
            <person name="Oliveira U."/>
            <person name="Santos F.R."/>
            <person name="Vidigal T.H.D.A."/>
            <person name="Brescovit A.D."/>
            <person name="Santos A.J."/>
        </authorList>
    </citation>
    <scope>NUCLEOTIDE SEQUENCE</scope>
    <source>
        <tissue evidence="1">Shoot tissue taken approximately 20 cm above the soil surface</tissue>
    </source>
</reference>